<sequence>PTGFRPWTGRGLTYLAVDVRRLNVSLLRWFREGVAAALGVPVGHVHINQLNEEKNGIELFVSSDRLGISEPRPAEEVIQSLNVRVLHRHLGHFGITEVSTE</sequence>
<dbReference type="AlphaFoldDB" id="A0AAZ1XPH8"/>
<reference evidence="2" key="3">
    <citation type="submission" date="2025-09" db="UniProtKB">
        <authorList>
            <consortium name="Ensembl"/>
        </authorList>
    </citation>
    <scope>IDENTIFICATION</scope>
</reference>
<feature type="domain" description="PTRR N-terminal" evidence="1">
    <location>
        <begin position="13"/>
        <end position="101"/>
    </location>
</feature>
<dbReference type="Pfam" id="PF26155">
    <property type="entry name" value="PTPRR_N"/>
    <property type="match status" value="1"/>
</dbReference>
<accession>A0AAZ1XPH8</accession>
<protein>
    <recommendedName>
        <fullName evidence="1">PTRR N-terminal domain-containing protein</fullName>
    </recommendedName>
</protein>
<evidence type="ECO:0000313" key="2">
    <source>
        <dbReference type="Ensembl" id="ENSOABP00000070186.1"/>
    </source>
</evidence>
<reference evidence="3" key="1">
    <citation type="submission" date="2020-03" db="EMBL/GenBank/DDBJ databases">
        <title>Evolution of repeat sequences and sex chromosomes of tilapia species revealed by chromosome-level genomes.</title>
        <authorList>
            <person name="Xu L."/>
            <person name="Tao W."/>
            <person name="Wang D."/>
            <person name="Zhou Q."/>
        </authorList>
    </citation>
    <scope>NUCLEOTIDE SEQUENCE [LARGE SCALE GENOMIC DNA]</scope>
    <source>
        <strain evidence="3">Israel</strain>
    </source>
</reference>
<organism evidence="2 3">
    <name type="scientific">Oreochromis aureus</name>
    <name type="common">Israeli tilapia</name>
    <name type="synonym">Chromis aureus</name>
    <dbReference type="NCBI Taxonomy" id="47969"/>
    <lineage>
        <taxon>Eukaryota</taxon>
        <taxon>Metazoa</taxon>
        <taxon>Chordata</taxon>
        <taxon>Craniata</taxon>
        <taxon>Vertebrata</taxon>
        <taxon>Euteleostomi</taxon>
        <taxon>Actinopterygii</taxon>
        <taxon>Neopterygii</taxon>
        <taxon>Teleostei</taxon>
        <taxon>Neoteleostei</taxon>
        <taxon>Acanthomorphata</taxon>
        <taxon>Ovalentaria</taxon>
        <taxon>Cichlomorphae</taxon>
        <taxon>Cichliformes</taxon>
        <taxon>Cichlidae</taxon>
        <taxon>African cichlids</taxon>
        <taxon>Pseudocrenilabrinae</taxon>
        <taxon>Oreochromini</taxon>
        <taxon>Oreochromis</taxon>
    </lineage>
</organism>
<dbReference type="Proteomes" id="UP000472276">
    <property type="component" value="Unassembled WGS sequence"/>
</dbReference>
<dbReference type="Ensembl" id="ENSOABT00000068174.1">
    <property type="protein sequence ID" value="ENSOABP00000070186.1"/>
    <property type="gene ID" value="ENSOABG00000020834.2"/>
</dbReference>
<dbReference type="InterPro" id="IPR059011">
    <property type="entry name" value="PTPRR_N"/>
</dbReference>
<reference evidence="2" key="2">
    <citation type="submission" date="2025-08" db="UniProtKB">
        <authorList>
            <consortium name="Ensembl"/>
        </authorList>
    </citation>
    <scope>IDENTIFICATION</scope>
</reference>
<proteinExistence type="predicted"/>
<name>A0AAZ1XPH8_OREAU</name>
<keyword evidence="3" id="KW-1185">Reference proteome</keyword>
<evidence type="ECO:0000313" key="3">
    <source>
        <dbReference type="Proteomes" id="UP000472276"/>
    </source>
</evidence>
<gene>
    <name evidence="2" type="primary">PTPRR</name>
</gene>
<evidence type="ECO:0000259" key="1">
    <source>
        <dbReference type="Pfam" id="PF26155"/>
    </source>
</evidence>